<proteinExistence type="predicted"/>
<keyword evidence="1" id="KW-0812">Transmembrane</keyword>
<feature type="transmembrane region" description="Helical" evidence="1">
    <location>
        <begin position="223"/>
        <end position="241"/>
    </location>
</feature>
<accession>A0ABR5SCW4</accession>
<feature type="transmembrane region" description="Helical" evidence="1">
    <location>
        <begin position="61"/>
        <end position="82"/>
    </location>
</feature>
<feature type="transmembrane region" description="Helical" evidence="1">
    <location>
        <begin position="135"/>
        <end position="157"/>
    </location>
</feature>
<feature type="domain" description="EamA" evidence="2">
    <location>
        <begin position="1"/>
        <end position="106"/>
    </location>
</feature>
<evidence type="ECO:0000259" key="2">
    <source>
        <dbReference type="Pfam" id="PF00892"/>
    </source>
</evidence>
<feature type="transmembrane region" description="Helical" evidence="1">
    <location>
        <begin position="191"/>
        <end position="211"/>
    </location>
</feature>
<organism evidence="3 4">
    <name type="scientific">Candidatus Magnetominusculus xianensis</name>
    <dbReference type="NCBI Taxonomy" id="1748249"/>
    <lineage>
        <taxon>Bacteria</taxon>
        <taxon>Pseudomonadati</taxon>
        <taxon>Nitrospirota</taxon>
        <taxon>Nitrospiria</taxon>
        <taxon>Nitrospirales</taxon>
        <taxon>Nitrospiraceae</taxon>
        <taxon>Candidatus Magnetominusculus</taxon>
    </lineage>
</organism>
<feature type="transmembrane region" description="Helical" evidence="1">
    <location>
        <begin position="89"/>
        <end position="106"/>
    </location>
</feature>
<feature type="transmembrane region" description="Helical" evidence="1">
    <location>
        <begin position="6"/>
        <end position="23"/>
    </location>
</feature>
<keyword evidence="1" id="KW-1133">Transmembrane helix</keyword>
<feature type="transmembrane region" description="Helical" evidence="1">
    <location>
        <begin position="164"/>
        <end position="185"/>
    </location>
</feature>
<feature type="transmembrane region" description="Helical" evidence="1">
    <location>
        <begin position="247"/>
        <end position="264"/>
    </location>
</feature>
<dbReference type="Pfam" id="PF00892">
    <property type="entry name" value="EamA"/>
    <property type="match status" value="2"/>
</dbReference>
<dbReference type="PANTHER" id="PTHR22911">
    <property type="entry name" value="ACYL-MALONYL CONDENSING ENZYME-RELATED"/>
    <property type="match status" value="1"/>
</dbReference>
<reference evidence="3 4" key="1">
    <citation type="submission" date="2015-11" db="EMBL/GenBank/DDBJ databases">
        <authorList>
            <person name="Lin W."/>
        </authorList>
    </citation>
    <scope>NUCLEOTIDE SEQUENCE [LARGE SCALE GENOMIC DNA]</scope>
    <source>
        <strain evidence="3 4">HCH-1</strain>
    </source>
</reference>
<gene>
    <name evidence="3" type="ORF">ASN18_2532</name>
</gene>
<keyword evidence="4" id="KW-1185">Reference proteome</keyword>
<protein>
    <submittedName>
        <fullName evidence="3">Transporter</fullName>
    </submittedName>
</protein>
<keyword evidence="1" id="KW-0472">Membrane</keyword>
<evidence type="ECO:0000313" key="4">
    <source>
        <dbReference type="Proteomes" id="UP000060487"/>
    </source>
</evidence>
<comment type="caution">
    <text evidence="3">The sequence shown here is derived from an EMBL/GenBank/DDBJ whole genome shotgun (WGS) entry which is preliminary data.</text>
</comment>
<feature type="domain" description="EamA" evidence="2">
    <location>
        <begin position="135"/>
        <end position="263"/>
    </location>
</feature>
<evidence type="ECO:0000256" key="1">
    <source>
        <dbReference type="SAM" id="Phobius"/>
    </source>
</evidence>
<dbReference type="SUPFAM" id="SSF103481">
    <property type="entry name" value="Multidrug resistance efflux transporter EmrE"/>
    <property type="match status" value="2"/>
</dbReference>
<evidence type="ECO:0000313" key="3">
    <source>
        <dbReference type="EMBL" id="KWT82083.1"/>
    </source>
</evidence>
<dbReference type="InterPro" id="IPR000620">
    <property type="entry name" value="EamA_dom"/>
</dbReference>
<name>A0ABR5SCW4_9BACT</name>
<sequence length="267" mass="28935">MSVISIVFYSLAASLLFQSFIFLRSSKKLPSARGLLIIFLLSVFALVNTLTYFYAYTYTSISNAVFTHYVAPVVVMLIAPIFLKEKITLTSVFSIIIASFGLWIIMRDVSVMDIAAQIFTIDYSSASSMFNRDTIGILCGLASGAAYGAVIVTLKIISGTYDKYIVVFFQNLFITVLLLPFAGPVPHDVKSILIILVIGGIYSTAATYLYYSGITHVGANKTAILGYIEPIGAIFLGALVLSEMPDALSLFGGLMIITAGYIIIKKG</sequence>
<feature type="transmembrane region" description="Helical" evidence="1">
    <location>
        <begin position="35"/>
        <end position="55"/>
    </location>
</feature>
<dbReference type="EMBL" id="LNQR01000090">
    <property type="protein sequence ID" value="KWT82083.1"/>
    <property type="molecule type" value="Genomic_DNA"/>
</dbReference>
<dbReference type="InterPro" id="IPR037185">
    <property type="entry name" value="EmrE-like"/>
</dbReference>
<dbReference type="Proteomes" id="UP000060487">
    <property type="component" value="Unassembled WGS sequence"/>
</dbReference>